<dbReference type="RefSeq" id="WP_269034273.1">
    <property type="nucleotide sequence ID" value="NZ_CP114040.1"/>
</dbReference>
<proteinExistence type="predicted"/>
<accession>A0ABY7GY65</accession>
<sequence>MSKSPDSIVREVLARRASRWLETPLIRQHKLRLPPGGPMTESRLHLVLAHTWLHAALVECKSRRPRPRYVARFVELVRGHLSAADRLEHPRTTRVHRREEHVLERVHELLHVDEEGQLDVDGIDVALAILELGRRSEAATTTAGRSA</sequence>
<name>A0ABY7GY65_9BACT</name>
<gene>
    <name evidence="1" type="ORF">O0S08_37530</name>
</gene>
<keyword evidence="2" id="KW-1185">Reference proteome</keyword>
<reference evidence="1" key="1">
    <citation type="submission" date="2022-11" db="EMBL/GenBank/DDBJ databases">
        <title>Minimal conservation of predation-associated metabolite biosynthetic gene clusters underscores biosynthetic potential of Myxococcota including descriptions for ten novel species: Archangium lansinium sp. nov., Myxococcus landrumus sp. nov., Nannocystis bai.</title>
        <authorList>
            <person name="Ahearne A."/>
            <person name="Stevens C."/>
            <person name="Dowd S."/>
        </authorList>
    </citation>
    <scope>NUCLEOTIDE SEQUENCE</scope>
    <source>
        <strain evidence="1">Fl3</strain>
    </source>
</reference>
<evidence type="ECO:0000313" key="2">
    <source>
        <dbReference type="Proteomes" id="UP001164459"/>
    </source>
</evidence>
<protein>
    <submittedName>
        <fullName evidence="1">Uncharacterized protein</fullName>
    </submittedName>
</protein>
<evidence type="ECO:0000313" key="1">
    <source>
        <dbReference type="EMBL" id="WAS91919.1"/>
    </source>
</evidence>
<dbReference type="EMBL" id="CP114040">
    <property type="protein sequence ID" value="WAS91919.1"/>
    <property type="molecule type" value="Genomic_DNA"/>
</dbReference>
<dbReference type="Proteomes" id="UP001164459">
    <property type="component" value="Chromosome"/>
</dbReference>
<organism evidence="1 2">
    <name type="scientific">Nannocystis punicea</name>
    <dbReference type="NCBI Taxonomy" id="2995304"/>
    <lineage>
        <taxon>Bacteria</taxon>
        <taxon>Pseudomonadati</taxon>
        <taxon>Myxococcota</taxon>
        <taxon>Polyangia</taxon>
        <taxon>Nannocystales</taxon>
        <taxon>Nannocystaceae</taxon>
        <taxon>Nannocystis</taxon>
    </lineage>
</organism>